<reference evidence="1" key="1">
    <citation type="submission" date="2022-11" db="EMBL/GenBank/DDBJ databases">
        <title>Genome Sequence of Nemania bipapillata.</title>
        <authorList>
            <person name="Buettner E."/>
        </authorList>
    </citation>
    <scope>NUCLEOTIDE SEQUENCE</scope>
    <source>
        <strain evidence="1">CP14</strain>
    </source>
</reference>
<protein>
    <submittedName>
        <fullName evidence="1">Uncharacterized protein</fullName>
    </submittedName>
</protein>
<proteinExistence type="predicted"/>
<gene>
    <name evidence="1" type="ORF">ONZ43_g491</name>
</gene>
<dbReference type="Proteomes" id="UP001153334">
    <property type="component" value="Unassembled WGS sequence"/>
</dbReference>
<accession>A0ACC2J852</accession>
<evidence type="ECO:0000313" key="2">
    <source>
        <dbReference type="Proteomes" id="UP001153334"/>
    </source>
</evidence>
<name>A0ACC2J852_9PEZI</name>
<keyword evidence="2" id="KW-1185">Reference proteome</keyword>
<sequence length="157" mass="17657">MSTPNEVALAEEHTPSKSLDCVSLLIYRDNDEGKPEILVRYNPEDATPIYSTPKRTPFLGHTALETAMRVGTTSLGVLIPPESLDYRQSVVIENAEKLVKIRVFILKSTPDIAVVANIPNFKGWQYVYLPISAMERVWFHEDVGASQAALREMLRTR</sequence>
<comment type="caution">
    <text evidence="1">The sequence shown here is derived from an EMBL/GenBank/DDBJ whole genome shotgun (WGS) entry which is preliminary data.</text>
</comment>
<dbReference type="EMBL" id="JAPESX010000062">
    <property type="protein sequence ID" value="KAJ8123599.1"/>
    <property type="molecule type" value="Genomic_DNA"/>
</dbReference>
<organism evidence="1 2">
    <name type="scientific">Nemania bipapillata</name>
    <dbReference type="NCBI Taxonomy" id="110536"/>
    <lineage>
        <taxon>Eukaryota</taxon>
        <taxon>Fungi</taxon>
        <taxon>Dikarya</taxon>
        <taxon>Ascomycota</taxon>
        <taxon>Pezizomycotina</taxon>
        <taxon>Sordariomycetes</taxon>
        <taxon>Xylariomycetidae</taxon>
        <taxon>Xylariales</taxon>
        <taxon>Xylariaceae</taxon>
        <taxon>Nemania</taxon>
    </lineage>
</organism>
<evidence type="ECO:0000313" key="1">
    <source>
        <dbReference type="EMBL" id="KAJ8123599.1"/>
    </source>
</evidence>